<dbReference type="GO" id="GO:0008168">
    <property type="term" value="F:methyltransferase activity"/>
    <property type="evidence" value="ECO:0007669"/>
    <property type="project" value="UniProtKB-KW"/>
</dbReference>
<dbReference type="OrthoDB" id="7736814at2"/>
<dbReference type="eggNOG" id="COG1874">
    <property type="taxonomic scope" value="Bacteria"/>
</dbReference>
<dbReference type="Proteomes" id="UP000027778">
    <property type="component" value="Unassembled WGS sequence"/>
</dbReference>
<evidence type="ECO:0000313" key="2">
    <source>
        <dbReference type="Proteomes" id="UP000027778"/>
    </source>
</evidence>
<sequence>MTNEDLEKVLVHGSRAPHFHKDFPLILFWSQKSGCTSFAHWFFFQIGLLNEAIQYHSFIHTYEYEVYKNKIEYLLELTEEIRNGQKDTVKLVRNPYKRAVSSFLTLLKQRPHWNHLREIIFPTNNKNQRVTFKRFLYYIQKVGAHSAILDPHFSQQYIQNEEHIIDNYIQLENYENEIKHIENKYNLRPSPLSELIESPHHHAPTMTYTGNYADFDITNPDFPKFPTYQSFYDEETLELVTEIFKKDIEMYNYPKGIL</sequence>
<dbReference type="EMBL" id="JOTM01000025">
    <property type="protein sequence ID" value="KEK22788.1"/>
    <property type="molecule type" value="Genomic_DNA"/>
</dbReference>
<comment type="caution">
    <text evidence="1">The sequence shown here is derived from an EMBL/GenBank/DDBJ whole genome shotgun (WGS) entry which is preliminary data.</text>
</comment>
<accession>A0A073KKB7</accession>
<dbReference type="AlphaFoldDB" id="A0A073KKB7"/>
<dbReference type="Pfam" id="PF03567">
    <property type="entry name" value="Sulfotransfer_2"/>
    <property type="match status" value="1"/>
</dbReference>
<dbReference type="GO" id="GO:0032259">
    <property type="term" value="P:methylation"/>
    <property type="evidence" value="ECO:0007669"/>
    <property type="project" value="UniProtKB-KW"/>
</dbReference>
<evidence type="ECO:0000313" key="1">
    <source>
        <dbReference type="EMBL" id="KEK22788.1"/>
    </source>
</evidence>
<dbReference type="GO" id="GO:0016020">
    <property type="term" value="C:membrane"/>
    <property type="evidence" value="ECO:0007669"/>
    <property type="project" value="InterPro"/>
</dbReference>
<keyword evidence="1" id="KW-0808">Transferase</keyword>
<keyword evidence="2" id="KW-1185">Reference proteome</keyword>
<name>A0A073KKB7_9BACI</name>
<dbReference type="InterPro" id="IPR005331">
    <property type="entry name" value="Sulfotransferase"/>
</dbReference>
<dbReference type="RefSeq" id="WP_033676862.1">
    <property type="nucleotide sequence ID" value="NZ_JOTM01000025.1"/>
</dbReference>
<protein>
    <submittedName>
        <fullName evidence="1">RNA methyltransferase</fullName>
    </submittedName>
</protein>
<proteinExistence type="predicted"/>
<dbReference type="GO" id="GO:0008146">
    <property type="term" value="F:sulfotransferase activity"/>
    <property type="evidence" value="ECO:0007669"/>
    <property type="project" value="InterPro"/>
</dbReference>
<gene>
    <name evidence="1" type="ORF">BAGA_16160</name>
</gene>
<organism evidence="1 2">
    <name type="scientific">Bacillus gaemokensis</name>
    <dbReference type="NCBI Taxonomy" id="574375"/>
    <lineage>
        <taxon>Bacteria</taxon>
        <taxon>Bacillati</taxon>
        <taxon>Bacillota</taxon>
        <taxon>Bacilli</taxon>
        <taxon>Bacillales</taxon>
        <taxon>Bacillaceae</taxon>
        <taxon>Bacillus</taxon>
        <taxon>Bacillus cereus group</taxon>
    </lineage>
</organism>
<keyword evidence="1" id="KW-0489">Methyltransferase</keyword>
<reference evidence="1 2" key="1">
    <citation type="submission" date="2014-06" db="EMBL/GenBank/DDBJ databases">
        <title>Draft genome sequence of Bacillus gaemokensis JCM 15801 (MCCC 1A00707).</title>
        <authorList>
            <person name="Lai Q."/>
            <person name="Liu Y."/>
            <person name="Shao Z."/>
        </authorList>
    </citation>
    <scope>NUCLEOTIDE SEQUENCE [LARGE SCALE GENOMIC DNA]</scope>
    <source>
        <strain evidence="1 2">JCM 15801</strain>
    </source>
</reference>